<keyword evidence="1" id="KW-0472">Membrane</keyword>
<dbReference type="Proteomes" id="UP000008457">
    <property type="component" value="Chromosome"/>
</dbReference>
<feature type="transmembrane region" description="Helical" evidence="1">
    <location>
        <begin position="126"/>
        <end position="145"/>
    </location>
</feature>
<sequence length="163" mass="18197">MKLTVLSIAIRAVPEAFIMIWVGLRLMGIKFDMKSLIHAALLQGIVNFAVRAFLPLSFGAHTLILLFSYIAIICLLLHLDLNKTMNVIFAGFISSGIAELITNPLIELFGTSMEALENSTLLQLLYGLPSLMIMLAIGWFGGNYMDKVRKQRIIKDRHMTEEG</sequence>
<keyword evidence="1" id="KW-0812">Transmembrane</keyword>
<feature type="transmembrane region" description="Helical" evidence="1">
    <location>
        <begin position="86"/>
        <end position="106"/>
    </location>
</feature>
<evidence type="ECO:0000256" key="1">
    <source>
        <dbReference type="SAM" id="Phobius"/>
    </source>
</evidence>
<dbReference type="AlphaFoldDB" id="F3ZYW5"/>
<name>F3ZYW5_MAHA5</name>
<evidence type="ECO:0000313" key="3">
    <source>
        <dbReference type="Proteomes" id="UP000008457"/>
    </source>
</evidence>
<proteinExistence type="predicted"/>
<keyword evidence="3" id="KW-1185">Reference proteome</keyword>
<dbReference type="KEGG" id="mas:Mahau_0497"/>
<feature type="transmembrane region" description="Helical" evidence="1">
    <location>
        <begin position="60"/>
        <end position="79"/>
    </location>
</feature>
<keyword evidence="1" id="KW-1133">Transmembrane helix</keyword>
<evidence type="ECO:0000313" key="2">
    <source>
        <dbReference type="EMBL" id="AEE95710.1"/>
    </source>
</evidence>
<dbReference type="eggNOG" id="ENOG5030I60">
    <property type="taxonomic scope" value="Bacteria"/>
</dbReference>
<dbReference type="HOGENOM" id="CLU_135084_0_1_9"/>
<feature type="transmembrane region" description="Helical" evidence="1">
    <location>
        <begin position="6"/>
        <end position="24"/>
    </location>
</feature>
<dbReference type="RefSeq" id="WP_013780143.1">
    <property type="nucleotide sequence ID" value="NC_015520.1"/>
</dbReference>
<reference evidence="3" key="1">
    <citation type="submission" date="2010-11" db="EMBL/GenBank/DDBJ databases">
        <title>The complete genome of Mahella australiensis DSM 15567.</title>
        <authorList>
            <consortium name="US DOE Joint Genome Institute (JGI-PGF)"/>
            <person name="Lucas S."/>
            <person name="Copeland A."/>
            <person name="Lapidus A."/>
            <person name="Bruce D."/>
            <person name="Goodwin L."/>
            <person name="Pitluck S."/>
            <person name="Kyrpides N."/>
            <person name="Mavromatis K."/>
            <person name="Pagani I."/>
            <person name="Ivanova N."/>
            <person name="Teshima H."/>
            <person name="Brettin T."/>
            <person name="Detter J.C."/>
            <person name="Han C."/>
            <person name="Tapia R."/>
            <person name="Land M."/>
            <person name="Hauser L."/>
            <person name="Markowitz V."/>
            <person name="Cheng J.-F."/>
            <person name="Hugenholtz P."/>
            <person name="Woyke T."/>
            <person name="Wu D."/>
            <person name="Spring S."/>
            <person name="Pukall R."/>
            <person name="Steenblock K."/>
            <person name="Schneider S."/>
            <person name="Klenk H.-P."/>
            <person name="Eisen J.A."/>
        </authorList>
    </citation>
    <scope>NUCLEOTIDE SEQUENCE [LARGE SCALE GENOMIC DNA]</scope>
    <source>
        <strain evidence="3">DSM 15567 / CIP 107919 / 50-1 BON</strain>
    </source>
</reference>
<organism evidence="2 3">
    <name type="scientific">Mahella australiensis (strain DSM 15567 / CIP 107919 / 50-1 BON)</name>
    <dbReference type="NCBI Taxonomy" id="697281"/>
    <lineage>
        <taxon>Bacteria</taxon>
        <taxon>Bacillati</taxon>
        <taxon>Bacillota</taxon>
        <taxon>Clostridia</taxon>
        <taxon>Thermoanaerobacterales</taxon>
        <taxon>Thermoanaerobacterales Family IV. Incertae Sedis</taxon>
        <taxon>Mahella</taxon>
    </lineage>
</organism>
<reference evidence="2 3" key="2">
    <citation type="journal article" date="2011" name="Stand. Genomic Sci.">
        <title>Complete genome sequence of Mahella australiensis type strain (50-1 BON).</title>
        <authorList>
            <person name="Sikorski J."/>
            <person name="Teshima H."/>
            <person name="Nolan M."/>
            <person name="Lucas S."/>
            <person name="Hammon N."/>
            <person name="Deshpande S."/>
            <person name="Cheng J.F."/>
            <person name="Pitluck S."/>
            <person name="Liolios K."/>
            <person name="Pagani I."/>
            <person name="Ivanova N."/>
            <person name="Huntemann M."/>
            <person name="Mavromatis K."/>
            <person name="Ovchinikova G."/>
            <person name="Pati A."/>
            <person name="Tapia R."/>
            <person name="Han C."/>
            <person name="Goodwin L."/>
            <person name="Chen A."/>
            <person name="Palaniappan K."/>
            <person name="Land M."/>
            <person name="Hauser L."/>
            <person name="Ngatchou-Djao O.D."/>
            <person name="Rohde M."/>
            <person name="Pukall R."/>
            <person name="Spring S."/>
            <person name="Abt B."/>
            <person name="Goker M."/>
            <person name="Detter J.C."/>
            <person name="Woyke T."/>
            <person name="Bristow J."/>
            <person name="Markowitz V."/>
            <person name="Hugenholtz P."/>
            <person name="Eisen J.A."/>
            <person name="Kyrpides N.C."/>
            <person name="Klenk H.P."/>
            <person name="Lapidus A."/>
        </authorList>
    </citation>
    <scope>NUCLEOTIDE SEQUENCE [LARGE SCALE GENOMIC DNA]</scope>
    <source>
        <strain evidence="3">DSM 15567 / CIP 107919 / 50-1 BON</strain>
    </source>
</reference>
<dbReference type="STRING" id="697281.Mahau_0497"/>
<gene>
    <name evidence="2" type="ordered locus">Mahau_0497</name>
</gene>
<protein>
    <submittedName>
        <fullName evidence="2">Uncharacterized protein</fullName>
    </submittedName>
</protein>
<dbReference type="EMBL" id="CP002360">
    <property type="protein sequence ID" value="AEE95710.1"/>
    <property type="molecule type" value="Genomic_DNA"/>
</dbReference>
<accession>F3ZYW5</accession>
<dbReference type="OrthoDB" id="1677679at2"/>